<dbReference type="PANTHER" id="PTHR33589">
    <property type="entry name" value="OS11G0524900 PROTEIN"/>
    <property type="match status" value="1"/>
</dbReference>
<dbReference type="KEGG" id="rno:171161"/>
<dbReference type="Gene3D" id="2.100.10.30">
    <property type="entry name" value="Jacalin-like lectin domain"/>
    <property type="match status" value="1"/>
</dbReference>
<evidence type="ECO:0000313" key="5">
    <source>
        <dbReference type="EMBL" id="AAA16140.1"/>
    </source>
</evidence>
<dbReference type="RGD" id="708577">
    <property type="gene designation" value="Csap1"/>
</dbReference>
<dbReference type="InterPro" id="IPR036404">
    <property type="entry name" value="Jacalin-like_lectin_dom_sf"/>
</dbReference>
<dbReference type="OrthoDB" id="9606821at2759"/>
<dbReference type="SMART" id="SM00915">
    <property type="entry name" value="Jacalin"/>
    <property type="match status" value="1"/>
</dbReference>
<dbReference type="CTD" id="171161"/>
<dbReference type="FunFam" id="2.100.10.30:FF:000005">
    <property type="entry name" value="Demilune cell and parotid protein 1"/>
    <property type="match status" value="1"/>
</dbReference>
<dbReference type="AlphaFoldDB" id="Q63015"/>
<dbReference type="RefSeq" id="NP_598306.2">
    <property type="nucleotide sequence ID" value="NM_133622.2"/>
</dbReference>
<proteinExistence type="evidence at transcript level"/>
<name>Q63015_RAT</name>
<dbReference type="InterPro" id="IPR052321">
    <property type="entry name" value="PolyBind_ProtTraffic"/>
</dbReference>
<dbReference type="CDD" id="cd09611">
    <property type="entry name" value="Jacalin_ZG16_like"/>
    <property type="match status" value="1"/>
</dbReference>
<organism evidence="5">
    <name type="scientific">Rattus norvegicus</name>
    <name type="common">Rat</name>
    <dbReference type="NCBI Taxonomy" id="10116"/>
    <lineage>
        <taxon>Eukaryota</taxon>
        <taxon>Metazoa</taxon>
        <taxon>Chordata</taxon>
        <taxon>Craniata</taxon>
        <taxon>Vertebrata</taxon>
        <taxon>Euteleostomi</taxon>
        <taxon>Mammalia</taxon>
        <taxon>Eutheria</taxon>
        <taxon>Euarchontoglires</taxon>
        <taxon>Glires</taxon>
        <taxon>Rodentia</taxon>
        <taxon>Myomorpha</taxon>
        <taxon>Muroidea</taxon>
        <taxon>Muridae</taxon>
        <taxon>Murinae</taxon>
        <taxon>Rattus</taxon>
    </lineage>
</organism>
<feature type="signal peptide" evidence="3">
    <location>
        <begin position="1"/>
        <end position="19"/>
    </location>
</feature>
<dbReference type="PANTHER" id="PTHR33589:SF1">
    <property type="entry name" value="ZYMOGEN GRANULE PROTEIN 16 HOMOLOG B"/>
    <property type="match status" value="1"/>
</dbReference>
<keyword evidence="2" id="KW-0430">Lectin</keyword>
<dbReference type="GO" id="GO:0030246">
    <property type="term" value="F:carbohydrate binding"/>
    <property type="evidence" value="ECO:0007669"/>
    <property type="project" value="UniProtKB-KW"/>
</dbReference>
<evidence type="ECO:0000256" key="3">
    <source>
        <dbReference type="SAM" id="SignalP"/>
    </source>
</evidence>
<dbReference type="SUPFAM" id="SSF51101">
    <property type="entry name" value="Mannose-binding lectins"/>
    <property type="match status" value="1"/>
</dbReference>
<reference evidence="5" key="1">
    <citation type="journal article" date="1993" name="J. Biol. Chem.">
        <title>Characterization of common salivary protein 1, a product of rat submandibular, sublingual, and parotid glands.</title>
        <authorList>
            <person name="Girard L.R."/>
            <person name="Castle A.M."/>
            <person name="Hand A.R."/>
            <person name="Castle J.D."/>
            <person name="Mirels L."/>
        </authorList>
    </citation>
    <scope>NUCLEOTIDE SEQUENCE</scope>
    <source>
        <strain evidence="5">Sprague-Dawley</strain>
        <tissue evidence="5">Parotid gland</tissue>
    </source>
</reference>
<feature type="domain" description="Jacalin-type lectin" evidence="4">
    <location>
        <begin position="27"/>
        <end position="152"/>
    </location>
</feature>
<dbReference type="PIR" id="A49685">
    <property type="entry name" value="A49685"/>
</dbReference>
<evidence type="ECO:0000256" key="2">
    <source>
        <dbReference type="ARBA" id="ARBA00022734"/>
    </source>
</evidence>
<dbReference type="GeneID" id="171161"/>
<gene>
    <name evidence="6" type="primary">Csap1</name>
    <name evidence="6" type="synonym">LOC171161</name>
</gene>
<evidence type="ECO:0000256" key="1">
    <source>
        <dbReference type="ARBA" id="ARBA00022729"/>
    </source>
</evidence>
<dbReference type="EMBL" id="U00964">
    <property type="protein sequence ID" value="AAA16140.1"/>
    <property type="molecule type" value="mRNA"/>
</dbReference>
<keyword evidence="1 3" id="KW-0732">Signal</keyword>
<dbReference type="InterPro" id="IPR001229">
    <property type="entry name" value="Jacalin-like_lectin_dom"/>
</dbReference>
<protein>
    <submittedName>
        <fullName evidence="5">Common salivary protein 1</fullName>
    </submittedName>
</protein>
<accession>Q63015</accession>
<feature type="chain" id="PRO_5004266774" evidence="3">
    <location>
        <begin position="20"/>
        <end position="159"/>
    </location>
</feature>
<sequence length="159" mass="17639">MLPLLILAFLGTPAVLTQSRYHGSETGKHFCIVAPEGEPVTGIWASLKNNILSSIRLKFGNNWSQEYGSSGRAEIEVKLNPDETVLGFSGSFYIFMHQIIITTSQPRELIIGPLTGRYVYTSYPENPNHVFRGICGYYVTGGLKGMRYLWGNVNGTCTE</sequence>
<evidence type="ECO:0000259" key="4">
    <source>
        <dbReference type="SMART" id="SM00915"/>
    </source>
</evidence>
<dbReference type="AGR" id="RGD:708577"/>
<evidence type="ECO:0000313" key="6">
    <source>
        <dbReference type="RGD" id="708577"/>
    </source>
</evidence>
<dbReference type="PhylomeDB" id="Q63015"/>